<dbReference type="Proteomes" id="UP000807115">
    <property type="component" value="Chromosome 2"/>
</dbReference>
<evidence type="ECO:0000313" key="3">
    <source>
        <dbReference type="Proteomes" id="UP000807115"/>
    </source>
</evidence>
<accession>A0A921RV68</accession>
<organism evidence="2 3">
    <name type="scientific">Sorghum bicolor</name>
    <name type="common">Sorghum</name>
    <name type="synonym">Sorghum vulgare</name>
    <dbReference type="NCBI Taxonomy" id="4558"/>
    <lineage>
        <taxon>Eukaryota</taxon>
        <taxon>Viridiplantae</taxon>
        <taxon>Streptophyta</taxon>
        <taxon>Embryophyta</taxon>
        <taxon>Tracheophyta</taxon>
        <taxon>Spermatophyta</taxon>
        <taxon>Magnoliopsida</taxon>
        <taxon>Liliopsida</taxon>
        <taxon>Poales</taxon>
        <taxon>Poaceae</taxon>
        <taxon>PACMAD clade</taxon>
        <taxon>Panicoideae</taxon>
        <taxon>Andropogonodae</taxon>
        <taxon>Andropogoneae</taxon>
        <taxon>Sorghinae</taxon>
        <taxon>Sorghum</taxon>
    </lineage>
</organism>
<sequence>MPWRHRTLTTDRPSIFYGGEKKKGAGHDECALARMRERNGKPRASSSRLRTTLAIGTRCRRRLVARGGYLCRPGRG</sequence>
<dbReference type="EMBL" id="CM027681">
    <property type="protein sequence ID" value="KAG0545842.1"/>
    <property type="molecule type" value="Genomic_DNA"/>
</dbReference>
<evidence type="ECO:0000256" key="1">
    <source>
        <dbReference type="SAM" id="MobiDB-lite"/>
    </source>
</evidence>
<protein>
    <submittedName>
        <fullName evidence="2">Uncharacterized protein</fullName>
    </submittedName>
</protein>
<gene>
    <name evidence="2" type="ORF">BDA96_02G397000</name>
</gene>
<reference evidence="2" key="2">
    <citation type="submission" date="2020-10" db="EMBL/GenBank/DDBJ databases">
        <authorList>
            <person name="Cooper E.A."/>
            <person name="Brenton Z.W."/>
            <person name="Flinn B.S."/>
            <person name="Jenkins J."/>
            <person name="Shu S."/>
            <person name="Flowers D."/>
            <person name="Luo F."/>
            <person name="Wang Y."/>
            <person name="Xia P."/>
            <person name="Barry K."/>
            <person name="Daum C."/>
            <person name="Lipzen A."/>
            <person name="Yoshinaga Y."/>
            <person name="Schmutz J."/>
            <person name="Saski C."/>
            <person name="Vermerris W."/>
            <person name="Kresovich S."/>
        </authorList>
    </citation>
    <scope>NUCLEOTIDE SEQUENCE</scope>
</reference>
<dbReference type="AlphaFoldDB" id="A0A921RV68"/>
<comment type="caution">
    <text evidence="2">The sequence shown here is derived from an EMBL/GenBank/DDBJ whole genome shotgun (WGS) entry which is preliminary data.</text>
</comment>
<proteinExistence type="predicted"/>
<feature type="region of interest" description="Disordered" evidence="1">
    <location>
        <begin position="1"/>
        <end position="24"/>
    </location>
</feature>
<reference evidence="2" key="1">
    <citation type="journal article" date="2019" name="BMC Genomics">
        <title>A new reference genome for Sorghum bicolor reveals high levels of sequence similarity between sweet and grain genotypes: implications for the genetics of sugar metabolism.</title>
        <authorList>
            <person name="Cooper E.A."/>
            <person name="Brenton Z.W."/>
            <person name="Flinn B.S."/>
            <person name="Jenkins J."/>
            <person name="Shu S."/>
            <person name="Flowers D."/>
            <person name="Luo F."/>
            <person name="Wang Y."/>
            <person name="Xia P."/>
            <person name="Barry K."/>
            <person name="Daum C."/>
            <person name="Lipzen A."/>
            <person name="Yoshinaga Y."/>
            <person name="Schmutz J."/>
            <person name="Saski C."/>
            <person name="Vermerris W."/>
            <person name="Kresovich S."/>
        </authorList>
    </citation>
    <scope>NUCLEOTIDE SEQUENCE</scope>
</reference>
<name>A0A921RV68_SORBI</name>
<evidence type="ECO:0000313" key="2">
    <source>
        <dbReference type="EMBL" id="KAG0545842.1"/>
    </source>
</evidence>